<feature type="signal peptide" evidence="1">
    <location>
        <begin position="1"/>
        <end position="19"/>
    </location>
</feature>
<dbReference type="PANTHER" id="PTHR34406">
    <property type="entry name" value="PROTEIN YCEI"/>
    <property type="match status" value="1"/>
</dbReference>
<dbReference type="NCBIfam" id="NF002994">
    <property type="entry name" value="PRK03757.1"/>
    <property type="match status" value="1"/>
</dbReference>
<dbReference type="InterPro" id="IPR036761">
    <property type="entry name" value="TTHA0802/YceI-like_sf"/>
</dbReference>
<dbReference type="STRING" id="1328313.DS2_08480"/>
<dbReference type="InterPro" id="IPR007372">
    <property type="entry name" value="Lipid/polyisoprenoid-bd_YceI"/>
</dbReference>
<dbReference type="Gene3D" id="2.40.128.110">
    <property type="entry name" value="Lipid/polyisoprenoid-binding, YceI-like"/>
    <property type="match status" value="1"/>
</dbReference>
<gene>
    <name evidence="3" type="ORF">DS2_08480</name>
</gene>
<dbReference type="SUPFAM" id="SSF101874">
    <property type="entry name" value="YceI-like"/>
    <property type="match status" value="1"/>
</dbReference>
<keyword evidence="1" id="KW-0732">Signal</keyword>
<dbReference type="EMBL" id="ARZY01000013">
    <property type="protein sequence ID" value="EWH10297.1"/>
    <property type="molecule type" value="Genomic_DNA"/>
</dbReference>
<comment type="caution">
    <text evidence="3">The sequence shown here is derived from an EMBL/GenBank/DDBJ whole genome shotgun (WGS) entry which is preliminary data.</text>
</comment>
<organism evidence="3 4">
    <name type="scientific">Catenovulum agarivorans DS-2</name>
    <dbReference type="NCBI Taxonomy" id="1328313"/>
    <lineage>
        <taxon>Bacteria</taxon>
        <taxon>Pseudomonadati</taxon>
        <taxon>Pseudomonadota</taxon>
        <taxon>Gammaproteobacteria</taxon>
        <taxon>Alteromonadales</taxon>
        <taxon>Alteromonadaceae</taxon>
        <taxon>Catenovulum</taxon>
    </lineage>
</organism>
<dbReference type="PANTHER" id="PTHR34406:SF1">
    <property type="entry name" value="PROTEIN YCEI"/>
    <property type="match status" value="1"/>
</dbReference>
<evidence type="ECO:0000313" key="4">
    <source>
        <dbReference type="Proteomes" id="UP000019276"/>
    </source>
</evidence>
<evidence type="ECO:0000313" key="3">
    <source>
        <dbReference type="EMBL" id="EWH10297.1"/>
    </source>
</evidence>
<proteinExistence type="predicted"/>
<feature type="domain" description="Lipid/polyisoprenoid-binding YceI-like" evidence="2">
    <location>
        <begin position="21"/>
        <end position="188"/>
    </location>
</feature>
<sequence>MKKLLISLAALLLSANAYSATYVIDDDNKGAHAFINFKIKHLGYSWLTGRFNRFSGTFDYEADKLAQSSVEVTIDTSSIDSNHARRDKHLRSDDFLDVDKFPKAKFVSTDIKVINDNKFQIIGDLTLHGVTKQIAIDAHKIGEGKDPWGGYRAGFSGTTEIALKDFAIEKNLGPASTHVILELHVEGIRK</sequence>
<dbReference type="PATRIC" id="fig|1328313.3.peg.1732"/>
<evidence type="ECO:0000259" key="2">
    <source>
        <dbReference type="SMART" id="SM00867"/>
    </source>
</evidence>
<name>W7QMX3_9ALTE</name>
<reference evidence="3 4" key="1">
    <citation type="journal article" date="2014" name="Genome Announc.">
        <title>Draft Genome Sequence of the Agar-Degrading Bacterium Catenovulum sp. Strain DS-2, Isolated from Intestines of Haliotis diversicolor.</title>
        <authorList>
            <person name="Shan D."/>
            <person name="Li X."/>
            <person name="Gu Z."/>
            <person name="Wei G."/>
            <person name="Gao Z."/>
            <person name="Shao Z."/>
        </authorList>
    </citation>
    <scope>NUCLEOTIDE SEQUENCE [LARGE SCALE GENOMIC DNA]</scope>
    <source>
        <strain evidence="3 4">DS-2</strain>
    </source>
</reference>
<dbReference type="OrthoDB" id="9811006at2"/>
<accession>W7QMX3</accession>
<dbReference type="Proteomes" id="UP000019276">
    <property type="component" value="Unassembled WGS sequence"/>
</dbReference>
<keyword evidence="4" id="KW-1185">Reference proteome</keyword>
<protein>
    <recommendedName>
        <fullName evidence="2">Lipid/polyisoprenoid-binding YceI-like domain-containing protein</fullName>
    </recommendedName>
</protein>
<evidence type="ECO:0000256" key="1">
    <source>
        <dbReference type="SAM" id="SignalP"/>
    </source>
</evidence>
<feature type="chain" id="PRO_5004901518" description="Lipid/polyisoprenoid-binding YceI-like domain-containing protein" evidence="1">
    <location>
        <begin position="20"/>
        <end position="190"/>
    </location>
</feature>
<dbReference type="Pfam" id="PF04264">
    <property type="entry name" value="YceI"/>
    <property type="match status" value="1"/>
</dbReference>
<dbReference type="AlphaFoldDB" id="W7QMX3"/>
<dbReference type="eggNOG" id="COG2353">
    <property type="taxonomic scope" value="Bacteria"/>
</dbReference>
<dbReference type="SMART" id="SM00867">
    <property type="entry name" value="YceI"/>
    <property type="match status" value="1"/>
</dbReference>
<dbReference type="RefSeq" id="WP_035014301.1">
    <property type="nucleotide sequence ID" value="NZ_ARZY01000013.1"/>
</dbReference>